<keyword evidence="3" id="KW-0732">Signal</keyword>
<feature type="region of interest" description="Disordered" evidence="2">
    <location>
        <begin position="300"/>
        <end position="343"/>
    </location>
</feature>
<keyword evidence="5" id="KW-1185">Reference proteome</keyword>
<feature type="signal peptide" evidence="3">
    <location>
        <begin position="1"/>
        <end position="18"/>
    </location>
</feature>
<protein>
    <submittedName>
        <fullName evidence="4">Uncharacterized protein</fullName>
    </submittedName>
</protein>
<evidence type="ECO:0000313" key="4">
    <source>
        <dbReference type="EMBL" id="KIJ38192.1"/>
    </source>
</evidence>
<keyword evidence="1" id="KW-0175">Coiled coil</keyword>
<name>A0A0C9V9G5_SPHS4</name>
<evidence type="ECO:0000256" key="1">
    <source>
        <dbReference type="SAM" id="Coils"/>
    </source>
</evidence>
<dbReference type="AlphaFoldDB" id="A0A0C9V9G5"/>
<dbReference type="EMBL" id="KN837162">
    <property type="protein sequence ID" value="KIJ38192.1"/>
    <property type="molecule type" value="Genomic_DNA"/>
</dbReference>
<feature type="chain" id="PRO_5002214866" evidence="3">
    <location>
        <begin position="19"/>
        <end position="419"/>
    </location>
</feature>
<dbReference type="HOGENOM" id="CLU_655818_0_0_1"/>
<proteinExistence type="predicted"/>
<evidence type="ECO:0000313" key="5">
    <source>
        <dbReference type="Proteomes" id="UP000054279"/>
    </source>
</evidence>
<gene>
    <name evidence="4" type="ORF">M422DRAFT_781489</name>
</gene>
<evidence type="ECO:0000256" key="3">
    <source>
        <dbReference type="SAM" id="SignalP"/>
    </source>
</evidence>
<accession>A0A0C9V9G5</accession>
<dbReference type="Proteomes" id="UP000054279">
    <property type="component" value="Unassembled WGS sequence"/>
</dbReference>
<reference evidence="4 5" key="1">
    <citation type="submission" date="2014-06" db="EMBL/GenBank/DDBJ databases">
        <title>Evolutionary Origins and Diversification of the Mycorrhizal Mutualists.</title>
        <authorList>
            <consortium name="DOE Joint Genome Institute"/>
            <consortium name="Mycorrhizal Genomics Consortium"/>
            <person name="Kohler A."/>
            <person name="Kuo A."/>
            <person name="Nagy L.G."/>
            <person name="Floudas D."/>
            <person name="Copeland A."/>
            <person name="Barry K.W."/>
            <person name="Cichocki N."/>
            <person name="Veneault-Fourrey C."/>
            <person name="LaButti K."/>
            <person name="Lindquist E.A."/>
            <person name="Lipzen A."/>
            <person name="Lundell T."/>
            <person name="Morin E."/>
            <person name="Murat C."/>
            <person name="Riley R."/>
            <person name="Ohm R."/>
            <person name="Sun H."/>
            <person name="Tunlid A."/>
            <person name="Henrissat B."/>
            <person name="Grigoriev I.V."/>
            <person name="Hibbett D.S."/>
            <person name="Martin F."/>
        </authorList>
    </citation>
    <scope>NUCLEOTIDE SEQUENCE [LARGE SCALE GENOMIC DNA]</scope>
    <source>
        <strain evidence="4 5">SS14</strain>
    </source>
</reference>
<sequence length="419" mass="47852">MHTNNLTSAQHIFPLVLALLRYSAQLLRQGEIRLLDQSEFSNIIISLRTILFAVKDRIDSLIGIFKLRNIPIQDELRKYCHGMYFDEMDRENSYYNMPETDVDAPDADENMGFDNLEIVIASRCQRLCTDDYDVLDVSGYEVTMPSSSRSVASVFRPSDEQPITNRPHALWKVGIAATLSRVTAGHISWWILKRRRDQRLRFIELLHQRGWEGFRKASQWKEFQTLRQGLLSADLRFYRSLARNPVSHQTTKMGNSAARIQVSASLTVEDKTENRVQNSVSHQATGTVYTSVVTTSVLPLRLESREKPGEGSPLDLLPSNPEGHSNPFEENEKADMAPQRNNSDLAHHWSHDMVLCTNSDVPVMKKTLDERLASLEQKLGTQEFLLDISTQTFQSRLEAVESQLQEVEKLLRILVEGKP</sequence>
<feature type="coiled-coil region" evidence="1">
    <location>
        <begin position="390"/>
        <end position="417"/>
    </location>
</feature>
<organism evidence="4 5">
    <name type="scientific">Sphaerobolus stellatus (strain SS14)</name>
    <dbReference type="NCBI Taxonomy" id="990650"/>
    <lineage>
        <taxon>Eukaryota</taxon>
        <taxon>Fungi</taxon>
        <taxon>Dikarya</taxon>
        <taxon>Basidiomycota</taxon>
        <taxon>Agaricomycotina</taxon>
        <taxon>Agaricomycetes</taxon>
        <taxon>Phallomycetidae</taxon>
        <taxon>Geastrales</taxon>
        <taxon>Sphaerobolaceae</taxon>
        <taxon>Sphaerobolus</taxon>
    </lineage>
</organism>
<evidence type="ECO:0000256" key="2">
    <source>
        <dbReference type="SAM" id="MobiDB-lite"/>
    </source>
</evidence>